<feature type="domain" description="Hemerythrin-like" evidence="5">
    <location>
        <begin position="81"/>
        <end position="218"/>
    </location>
</feature>
<evidence type="ECO:0000259" key="5">
    <source>
        <dbReference type="Pfam" id="PF01814"/>
    </source>
</evidence>
<accession>A0ABM9NMN6</accession>
<evidence type="ECO:0000256" key="2">
    <source>
        <dbReference type="ARBA" id="ARBA00022490"/>
    </source>
</evidence>
<dbReference type="InterPro" id="IPR012312">
    <property type="entry name" value="Hemerythrin-like"/>
</dbReference>
<organism evidence="6 7">
    <name type="scientific">Candidatus Methylocalor cossyra</name>
    <dbReference type="NCBI Taxonomy" id="3108543"/>
    <lineage>
        <taxon>Bacteria</taxon>
        <taxon>Pseudomonadati</taxon>
        <taxon>Pseudomonadota</taxon>
        <taxon>Gammaproteobacteria</taxon>
        <taxon>Methylococcales</taxon>
        <taxon>Methylococcaceae</taxon>
        <taxon>Candidatus Methylocalor</taxon>
    </lineage>
</organism>
<dbReference type="NCBIfam" id="TIGR03652">
    <property type="entry name" value="FeS_repair_RIC"/>
    <property type="match status" value="1"/>
</dbReference>
<comment type="subcellular location">
    <subcellularLocation>
        <location evidence="1">Cytoplasm</location>
    </subcellularLocation>
</comment>
<dbReference type="EMBL" id="OZ026884">
    <property type="protein sequence ID" value="CAL1241906.1"/>
    <property type="molecule type" value="Genomic_DNA"/>
</dbReference>
<sequence length="230" mass="26529">MSTTLDQSLSHLARHIPGATRIFLEYGLDFCCGGGRSLREAALARGLETQEIASRLEALERQRILRAPDWQYRSPAELIPHILDRFHKHHREQLPELIRLARRVEQVHGEHPQWPRGLANQLGTLQEELESHMQKEEQILFPLLARGLRAFVQMPIQVMREEHDQHGQALERLAQCTRDFTPPPEACSTWQALYLGLKTLRADLMEHVHLENNILFETAASTHRMETSHG</sequence>
<dbReference type="Pfam" id="PF04405">
    <property type="entry name" value="ScdA_N"/>
    <property type="match status" value="1"/>
</dbReference>
<evidence type="ECO:0000256" key="4">
    <source>
        <dbReference type="ARBA" id="ARBA00023004"/>
    </source>
</evidence>
<name>A0ABM9NMN6_9GAMM</name>
<keyword evidence="2" id="KW-0963">Cytoplasm</keyword>
<evidence type="ECO:0000313" key="6">
    <source>
        <dbReference type="EMBL" id="CAL1241906.1"/>
    </source>
</evidence>
<dbReference type="Proteomes" id="UP001497493">
    <property type="component" value="Chromosome"/>
</dbReference>
<protein>
    <submittedName>
        <fullName evidence="6">Iron-sulfur cluster repair protein YtfE</fullName>
    </submittedName>
</protein>
<evidence type="ECO:0000256" key="3">
    <source>
        <dbReference type="ARBA" id="ARBA00022723"/>
    </source>
</evidence>
<dbReference type="RefSeq" id="WP_348758377.1">
    <property type="nucleotide sequence ID" value="NZ_OZ026884.1"/>
</dbReference>
<dbReference type="PANTHER" id="PTHR36438:SF1">
    <property type="entry name" value="IRON-SULFUR CLUSTER REPAIR PROTEIN YTFE"/>
    <property type="match status" value="1"/>
</dbReference>
<dbReference type="NCBIfam" id="NF008221">
    <property type="entry name" value="PRK10992.1"/>
    <property type="match status" value="1"/>
</dbReference>
<proteinExistence type="predicted"/>
<gene>
    <name evidence="6" type="primary">ytfE</name>
    <name evidence="6" type="ORF">MECH1_V1_3130</name>
</gene>
<reference evidence="6 7" key="1">
    <citation type="submission" date="2024-04" db="EMBL/GenBank/DDBJ databases">
        <authorList>
            <person name="Cremers G."/>
        </authorList>
    </citation>
    <scope>NUCLEOTIDE SEQUENCE [LARGE SCALE GENOMIC DNA]</scope>
    <source>
        <strain evidence="6">MeCH1-AG</strain>
    </source>
</reference>
<dbReference type="InterPro" id="IPR019903">
    <property type="entry name" value="RIC_family"/>
</dbReference>
<dbReference type="PANTHER" id="PTHR36438">
    <property type="entry name" value="IRON-SULFUR CLUSTER REPAIR PROTEIN YTFE"/>
    <property type="match status" value="1"/>
</dbReference>
<evidence type="ECO:0000313" key="7">
    <source>
        <dbReference type="Proteomes" id="UP001497493"/>
    </source>
</evidence>
<keyword evidence="3" id="KW-0479">Metal-binding</keyword>
<evidence type="ECO:0000256" key="1">
    <source>
        <dbReference type="ARBA" id="ARBA00004496"/>
    </source>
</evidence>
<dbReference type="Pfam" id="PF01814">
    <property type="entry name" value="Hemerythrin"/>
    <property type="match status" value="1"/>
</dbReference>
<keyword evidence="7" id="KW-1185">Reference proteome</keyword>
<keyword evidence="4" id="KW-0408">Iron</keyword>
<dbReference type="Gene3D" id="1.20.120.520">
    <property type="entry name" value="nmb1532 protein domain like"/>
    <property type="match status" value="1"/>
</dbReference>